<dbReference type="AlphaFoldDB" id="A0A2P6S4A7"/>
<keyword evidence="3" id="KW-1185">Reference proteome</keyword>
<dbReference type="EMBL" id="PDCK01000040">
    <property type="protein sequence ID" value="PRQ53510.1"/>
    <property type="molecule type" value="Genomic_DNA"/>
</dbReference>
<dbReference type="PANTHER" id="PTHR33971">
    <property type="entry name" value="OS06G0232000 PROTEIN"/>
    <property type="match status" value="1"/>
</dbReference>
<dbReference type="OMA" id="MTRYYTY"/>
<dbReference type="InterPro" id="IPR038943">
    <property type="entry name" value="PLDrp1-like"/>
</dbReference>
<evidence type="ECO:0000313" key="3">
    <source>
        <dbReference type="Proteomes" id="UP000238479"/>
    </source>
</evidence>
<dbReference type="Gramene" id="PRQ53510">
    <property type="protein sequence ID" value="PRQ53510"/>
    <property type="gene ID" value="RchiOBHm_Chr2g0167311"/>
</dbReference>
<feature type="region of interest" description="Disordered" evidence="1">
    <location>
        <begin position="1"/>
        <end position="22"/>
    </location>
</feature>
<dbReference type="Proteomes" id="UP000238479">
    <property type="component" value="Chromosome 2"/>
</dbReference>
<feature type="compositionally biased region" description="Basic and acidic residues" evidence="1">
    <location>
        <begin position="63"/>
        <end position="80"/>
    </location>
</feature>
<name>A0A2P6S4A7_ROSCH</name>
<comment type="caution">
    <text evidence="2">The sequence shown here is derived from an EMBL/GenBank/DDBJ whole genome shotgun (WGS) entry which is preliminary data.</text>
</comment>
<feature type="compositionally biased region" description="Basic and acidic residues" evidence="1">
    <location>
        <begin position="109"/>
        <end position="125"/>
    </location>
</feature>
<dbReference type="PANTHER" id="PTHR33971:SF1">
    <property type="entry name" value="OS02G0743600 PROTEIN"/>
    <property type="match status" value="1"/>
</dbReference>
<accession>A0A2P6S4A7</accession>
<gene>
    <name evidence="2" type="ORF">RchiOBHm_Chr2g0167311</name>
</gene>
<feature type="region of interest" description="Disordered" evidence="1">
    <location>
        <begin position="42"/>
        <end position="139"/>
    </location>
</feature>
<dbReference type="GO" id="GO:0070300">
    <property type="term" value="F:phosphatidic acid binding"/>
    <property type="evidence" value="ECO:0007669"/>
    <property type="project" value="InterPro"/>
</dbReference>
<dbReference type="STRING" id="74649.A0A2P6S4A7"/>
<evidence type="ECO:0000256" key="1">
    <source>
        <dbReference type="SAM" id="MobiDB-lite"/>
    </source>
</evidence>
<proteinExistence type="predicted"/>
<organism evidence="2 3">
    <name type="scientific">Rosa chinensis</name>
    <name type="common">China rose</name>
    <dbReference type="NCBI Taxonomy" id="74649"/>
    <lineage>
        <taxon>Eukaryota</taxon>
        <taxon>Viridiplantae</taxon>
        <taxon>Streptophyta</taxon>
        <taxon>Embryophyta</taxon>
        <taxon>Tracheophyta</taxon>
        <taxon>Spermatophyta</taxon>
        <taxon>Magnoliopsida</taxon>
        <taxon>eudicotyledons</taxon>
        <taxon>Gunneridae</taxon>
        <taxon>Pentapetalae</taxon>
        <taxon>rosids</taxon>
        <taxon>fabids</taxon>
        <taxon>Rosales</taxon>
        <taxon>Rosaceae</taxon>
        <taxon>Rosoideae</taxon>
        <taxon>Rosoideae incertae sedis</taxon>
        <taxon>Rosa</taxon>
    </lineage>
</organism>
<feature type="compositionally biased region" description="Basic and acidic residues" evidence="1">
    <location>
        <begin position="90"/>
        <end position="99"/>
    </location>
</feature>
<evidence type="ECO:0000313" key="2">
    <source>
        <dbReference type="EMBL" id="PRQ53510.1"/>
    </source>
</evidence>
<feature type="compositionally biased region" description="Polar residues" evidence="1">
    <location>
        <begin position="50"/>
        <end position="61"/>
    </location>
</feature>
<reference evidence="2 3" key="1">
    <citation type="journal article" date="2018" name="Nat. Genet.">
        <title>The Rosa genome provides new insights in the design of modern roses.</title>
        <authorList>
            <person name="Bendahmane M."/>
        </authorList>
    </citation>
    <scope>NUCLEOTIDE SEQUENCE [LARGE SCALE GENOMIC DNA]</scope>
    <source>
        <strain evidence="3">cv. Old Blush</strain>
    </source>
</reference>
<sequence length="153" mass="17629">MTRYYTYYTNNQNGADDFNEYDPAPYEGGYDIGLIYGRPLPPSEEICYRRSSSPAKGNNYDSPEFKSSEPNAYDEKKLESEYSSYIRQSSHKENNENPDLKQNQQQPKPQEEQRQRSSESSREEEPTLAGEGGYGGRNKVRIENQNITLITCN</sequence>
<protein>
    <submittedName>
        <fullName evidence="2">Uncharacterized protein</fullName>
    </submittedName>
</protein>
<feature type="compositionally biased region" description="Low complexity" evidence="1">
    <location>
        <begin position="1"/>
        <end position="11"/>
    </location>
</feature>